<accession>A0A9N9DSN5</accession>
<proteinExistence type="predicted"/>
<feature type="non-terminal residue" evidence="1">
    <location>
        <position position="92"/>
    </location>
</feature>
<dbReference type="Gene3D" id="3.90.1570.10">
    <property type="entry name" value="tt1808, chain A"/>
    <property type="match status" value="1"/>
</dbReference>
<organism evidence="1 2">
    <name type="scientific">Paraglomus occultum</name>
    <dbReference type="NCBI Taxonomy" id="144539"/>
    <lineage>
        <taxon>Eukaryota</taxon>
        <taxon>Fungi</taxon>
        <taxon>Fungi incertae sedis</taxon>
        <taxon>Mucoromycota</taxon>
        <taxon>Glomeromycotina</taxon>
        <taxon>Glomeromycetes</taxon>
        <taxon>Paraglomerales</taxon>
        <taxon>Paraglomeraceae</taxon>
        <taxon>Paraglomus</taxon>
    </lineage>
</organism>
<reference evidence="1" key="1">
    <citation type="submission" date="2021-06" db="EMBL/GenBank/DDBJ databases">
        <authorList>
            <person name="Kallberg Y."/>
            <person name="Tangrot J."/>
            <person name="Rosling A."/>
        </authorList>
    </citation>
    <scope>NUCLEOTIDE SEQUENCE</scope>
    <source>
        <strain evidence="1">IA702</strain>
    </source>
</reference>
<keyword evidence="2" id="KW-1185">Reference proteome</keyword>
<protein>
    <submittedName>
        <fullName evidence="1">7044_t:CDS:1</fullName>
    </submittedName>
</protein>
<dbReference type="InterPro" id="IPR012296">
    <property type="entry name" value="Nuclease_put_TT1808"/>
</dbReference>
<dbReference type="AlphaFoldDB" id="A0A9N9DSN5"/>
<gene>
    <name evidence="1" type="ORF">POCULU_LOCUS10000</name>
</gene>
<name>A0A9N9DSN5_9GLOM</name>
<dbReference type="EMBL" id="CAJVPJ010004423">
    <property type="protein sequence ID" value="CAG8652005.1"/>
    <property type="molecule type" value="Genomic_DNA"/>
</dbReference>
<dbReference type="SUPFAM" id="SSF52980">
    <property type="entry name" value="Restriction endonuclease-like"/>
    <property type="match status" value="1"/>
</dbReference>
<sequence>WNTLSPNKQNKVFSALAPNFVVEIRSMSDSESFFYEKMRAWIEAGVEGLLLDSITQNARRYSKRFYHVHWQDLGNPLCVHSQILNEFVLDLQ</sequence>
<comment type="caution">
    <text evidence="1">The sequence shown here is derived from an EMBL/GenBank/DDBJ whole genome shotgun (WGS) entry which is preliminary data.</text>
</comment>
<dbReference type="OrthoDB" id="2305086at2759"/>
<dbReference type="InterPro" id="IPR011335">
    <property type="entry name" value="Restrct_endonuc-II-like"/>
</dbReference>
<evidence type="ECO:0000313" key="1">
    <source>
        <dbReference type="EMBL" id="CAG8652005.1"/>
    </source>
</evidence>
<evidence type="ECO:0000313" key="2">
    <source>
        <dbReference type="Proteomes" id="UP000789572"/>
    </source>
</evidence>
<feature type="non-terminal residue" evidence="1">
    <location>
        <position position="1"/>
    </location>
</feature>
<dbReference type="GO" id="GO:0006302">
    <property type="term" value="P:double-strand break repair"/>
    <property type="evidence" value="ECO:0007669"/>
    <property type="project" value="UniProtKB-ARBA"/>
</dbReference>
<dbReference type="Proteomes" id="UP000789572">
    <property type="component" value="Unassembled WGS sequence"/>
</dbReference>